<dbReference type="Proteomes" id="UP000437736">
    <property type="component" value="Unassembled WGS sequence"/>
</dbReference>
<evidence type="ECO:0000313" key="5">
    <source>
        <dbReference type="Proteomes" id="UP000437736"/>
    </source>
</evidence>
<dbReference type="SUPFAM" id="SSF52518">
    <property type="entry name" value="Thiamin diphosphate-binding fold (THDP-binding)"/>
    <property type="match status" value="1"/>
</dbReference>
<name>A0ABW9QU28_9ACTN</name>
<dbReference type="Pfam" id="PF02775">
    <property type="entry name" value="TPP_enzyme_C"/>
    <property type="match status" value="1"/>
</dbReference>
<comment type="similarity">
    <text evidence="1">Belongs to the TPP enzyme family.</text>
</comment>
<feature type="domain" description="Thiamine pyrophosphate enzyme TPP-binding" evidence="3">
    <location>
        <begin position="5"/>
        <end position="144"/>
    </location>
</feature>
<evidence type="ECO:0000259" key="3">
    <source>
        <dbReference type="Pfam" id="PF02775"/>
    </source>
</evidence>
<dbReference type="EMBL" id="WJHE01000408">
    <property type="protein sequence ID" value="MST32846.1"/>
    <property type="molecule type" value="Genomic_DNA"/>
</dbReference>
<organism evidence="4 5">
    <name type="scientific">Acidiferrimicrobium australe</name>
    <dbReference type="NCBI Taxonomy" id="2664430"/>
    <lineage>
        <taxon>Bacteria</taxon>
        <taxon>Bacillati</taxon>
        <taxon>Actinomycetota</taxon>
        <taxon>Acidimicrobiia</taxon>
        <taxon>Acidimicrobiales</taxon>
        <taxon>Acidimicrobiaceae</taxon>
        <taxon>Acidiferrimicrobium</taxon>
    </lineage>
</organism>
<proteinExistence type="inferred from homology"/>
<dbReference type="CDD" id="cd00568">
    <property type="entry name" value="TPP_enzymes"/>
    <property type="match status" value="1"/>
</dbReference>
<comment type="caution">
    <text evidence="4">The sequence shown here is derived from an EMBL/GenBank/DDBJ whole genome shotgun (WGS) entry which is preliminary data.</text>
</comment>
<dbReference type="InterPro" id="IPR011766">
    <property type="entry name" value="TPP_enzyme_TPP-bd"/>
</dbReference>
<evidence type="ECO:0000313" key="4">
    <source>
        <dbReference type="EMBL" id="MST32846.1"/>
    </source>
</evidence>
<gene>
    <name evidence="4" type="ORF">GHK86_08955</name>
</gene>
<feature type="non-terminal residue" evidence="4">
    <location>
        <position position="1"/>
    </location>
</feature>
<dbReference type="PANTHER" id="PTHR18968">
    <property type="entry name" value="THIAMINE PYROPHOSPHATE ENZYMES"/>
    <property type="match status" value="1"/>
</dbReference>
<dbReference type="PROSITE" id="PS00187">
    <property type="entry name" value="TPP_ENZYMES"/>
    <property type="match status" value="1"/>
</dbReference>
<dbReference type="InterPro" id="IPR045229">
    <property type="entry name" value="TPP_enz"/>
</dbReference>
<dbReference type="InterPro" id="IPR000399">
    <property type="entry name" value="TPP-bd_CS"/>
</dbReference>
<dbReference type="Gene3D" id="3.40.50.970">
    <property type="match status" value="1"/>
</dbReference>
<protein>
    <submittedName>
        <fullName evidence="4">Thiamine pyrophosphate-binding protein</fullName>
    </submittedName>
</protein>
<keyword evidence="2" id="KW-0786">Thiamine pyrophosphate</keyword>
<evidence type="ECO:0000256" key="1">
    <source>
        <dbReference type="ARBA" id="ARBA00007812"/>
    </source>
</evidence>
<reference evidence="4 5" key="1">
    <citation type="submission" date="2019-11" db="EMBL/GenBank/DDBJ databases">
        <title>Acidiferrimicrobium australis gen. nov., sp. nov., an acidophilic and obligately heterotrophic, member of the Actinobacteria that catalyses dissimilatory oxido- reduction of iron isolated from metal-rich acidic water in Chile.</title>
        <authorList>
            <person name="Gonzalez D."/>
            <person name="Huber K."/>
            <person name="Hedrich S."/>
            <person name="Rojas-Villalobos C."/>
            <person name="Quatrini R."/>
            <person name="Dinamarca M.A."/>
            <person name="Schwarz A."/>
            <person name="Canales C."/>
            <person name="Nancucheo I."/>
        </authorList>
    </citation>
    <scope>NUCLEOTIDE SEQUENCE [LARGE SCALE GENOMIC DNA]</scope>
    <source>
        <strain evidence="4 5">USS-CCA1</strain>
    </source>
</reference>
<dbReference type="InterPro" id="IPR029061">
    <property type="entry name" value="THDP-binding"/>
</dbReference>
<evidence type="ECO:0000256" key="2">
    <source>
        <dbReference type="ARBA" id="ARBA00023052"/>
    </source>
</evidence>
<sequence length="155" mass="15691">TILGYWAAAHQRPTAPRRFLYPLGSGTLGYAWPAALGASLALPGAKVLAVVGDGGLSYGLAELATARQQGIDVALLVIDDGGYGILREYQSDAFGATHAVDLAGPDLVALAAAAGLPVRDGTPDSLADDLTWALGVPGPAVVVVRTHLVAAQPTP</sequence>
<keyword evidence="5" id="KW-1185">Reference proteome</keyword>
<dbReference type="PANTHER" id="PTHR18968:SF167">
    <property type="entry name" value="ACETOLACTATE SYNTHASE LARGE SUBUNIT ILVB2-RELATED"/>
    <property type="match status" value="1"/>
</dbReference>
<accession>A0ABW9QU28</accession>